<feature type="region of interest" description="Disordered" evidence="1">
    <location>
        <begin position="1"/>
        <end position="90"/>
    </location>
</feature>
<dbReference type="InParanoid" id="A0A0G4EUI4"/>
<keyword evidence="3" id="KW-1185">Reference proteome</keyword>
<organism evidence="2 3">
    <name type="scientific">Vitrella brassicaformis (strain CCMP3155)</name>
    <dbReference type="NCBI Taxonomy" id="1169540"/>
    <lineage>
        <taxon>Eukaryota</taxon>
        <taxon>Sar</taxon>
        <taxon>Alveolata</taxon>
        <taxon>Colpodellida</taxon>
        <taxon>Vitrellaceae</taxon>
        <taxon>Vitrella</taxon>
    </lineage>
</organism>
<proteinExistence type="predicted"/>
<reference evidence="2 3" key="1">
    <citation type="submission" date="2014-11" db="EMBL/GenBank/DDBJ databases">
        <authorList>
            <person name="Zhu J."/>
            <person name="Qi W."/>
            <person name="Song R."/>
        </authorList>
    </citation>
    <scope>NUCLEOTIDE SEQUENCE [LARGE SCALE GENOMIC DNA]</scope>
</reference>
<evidence type="ECO:0000313" key="3">
    <source>
        <dbReference type="Proteomes" id="UP000041254"/>
    </source>
</evidence>
<sequence length="617" mass="67862">MDKQSMLVGDGRQQPADTDYQPPEASSLIPASLTHGCVDPSAEIHEKGQQTQQDHRNHHGAADSPLSAPIWPAPLPPSGLSWGKGKRSKPPATTLMVAKKARSASNAGHMKPSMRSSLANHPLHPPQQLIKKEGKMDRQLSQQLSSPPVVCLFGASQFCVHPQCILNSSSSHVKMEVGHLPVGGRPPGPSSQLKSPVDVLPRAGLTNLPHQQLMPLIKQEEAMDDEPSQAGRPSNLPTSGASGASHFCLSPPSIIKALRDNWDRCDLDRPRSTTSVDPCDLSTPPEARQVWLKPNGEWLPRGCDIALLPAGQDGGHVRLPRQWRHRGTISPTEPETAPEVLHGCHIQETTMCLVQFIEDGGLEESEETTTVQLPHDPDTHALAPVAPLEDAHSYAGPTPFPPVHPQVETSVNAGLLAFTDFDRFSDFPAPHDQIHVLEEGDGVQVAWDVSDGPSRNIGWFDGEVLRVEETQFHVEYFVCGKRLKYWFDSRIFINMEGLHSIESLVQHTRRGAVRRRPQRWLTPQADQAWTLQKGAVVSVVQEGDRLEHHDAVVRECWFFPGGSRKATVRYLVSGEEELLPTELGLSMSSNVQSTTGSLPHSFRRFPIIGKKEEESID</sequence>
<feature type="region of interest" description="Disordered" evidence="1">
    <location>
        <begin position="221"/>
        <end position="243"/>
    </location>
</feature>
<gene>
    <name evidence="2" type="ORF">Vbra_8239</name>
</gene>
<name>A0A0G4EUI4_VITBC</name>
<dbReference type="Proteomes" id="UP000041254">
    <property type="component" value="Unassembled WGS sequence"/>
</dbReference>
<dbReference type="AlphaFoldDB" id="A0A0G4EUI4"/>
<accession>A0A0G4EUI4</accession>
<protein>
    <submittedName>
        <fullName evidence="2">Uncharacterized protein</fullName>
    </submittedName>
</protein>
<evidence type="ECO:0000313" key="2">
    <source>
        <dbReference type="EMBL" id="CEM01960.1"/>
    </source>
</evidence>
<dbReference type="VEuPathDB" id="CryptoDB:Vbra_8239"/>
<feature type="compositionally biased region" description="Polar residues" evidence="1">
    <location>
        <begin position="231"/>
        <end position="242"/>
    </location>
</feature>
<evidence type="ECO:0000256" key="1">
    <source>
        <dbReference type="SAM" id="MobiDB-lite"/>
    </source>
</evidence>
<dbReference type="EMBL" id="CDMY01000314">
    <property type="protein sequence ID" value="CEM01960.1"/>
    <property type="molecule type" value="Genomic_DNA"/>
</dbReference>